<organism evidence="5 6">
    <name type="scientific">Rickenella mellea</name>
    <dbReference type="NCBI Taxonomy" id="50990"/>
    <lineage>
        <taxon>Eukaryota</taxon>
        <taxon>Fungi</taxon>
        <taxon>Dikarya</taxon>
        <taxon>Basidiomycota</taxon>
        <taxon>Agaricomycotina</taxon>
        <taxon>Agaricomycetes</taxon>
        <taxon>Hymenochaetales</taxon>
        <taxon>Rickenellaceae</taxon>
        <taxon>Rickenella</taxon>
    </lineage>
</organism>
<evidence type="ECO:0000313" key="6">
    <source>
        <dbReference type="Proteomes" id="UP000294933"/>
    </source>
</evidence>
<accession>A0A4Y7PUT7</accession>
<dbReference type="Proteomes" id="UP000294933">
    <property type="component" value="Unassembled WGS sequence"/>
</dbReference>
<comment type="similarity">
    <text evidence="1">Belongs to the peptidase C14B family.</text>
</comment>
<name>A0A4Y7PUT7_9AGAM</name>
<reference evidence="5 6" key="1">
    <citation type="submission" date="2018-06" db="EMBL/GenBank/DDBJ databases">
        <title>A transcriptomic atlas of mushroom development highlights an independent origin of complex multicellularity.</title>
        <authorList>
            <consortium name="DOE Joint Genome Institute"/>
            <person name="Krizsan K."/>
            <person name="Almasi E."/>
            <person name="Merenyi Z."/>
            <person name="Sahu N."/>
            <person name="Viragh M."/>
            <person name="Koszo T."/>
            <person name="Mondo S."/>
            <person name="Kiss B."/>
            <person name="Balint B."/>
            <person name="Kues U."/>
            <person name="Barry K."/>
            <person name="Hegedus J.C."/>
            <person name="Henrissat B."/>
            <person name="Johnson J."/>
            <person name="Lipzen A."/>
            <person name="Ohm R."/>
            <person name="Nagy I."/>
            <person name="Pangilinan J."/>
            <person name="Yan J."/>
            <person name="Xiong Y."/>
            <person name="Grigoriev I.V."/>
            <person name="Hibbett D.S."/>
            <person name="Nagy L.G."/>
        </authorList>
    </citation>
    <scope>NUCLEOTIDE SEQUENCE [LARGE SCALE GENOMIC DNA]</scope>
    <source>
        <strain evidence="5 6">SZMC22713</strain>
    </source>
</reference>
<evidence type="ECO:0000259" key="4">
    <source>
        <dbReference type="Pfam" id="PF00656"/>
    </source>
</evidence>
<dbReference type="PANTHER" id="PTHR48104:SF30">
    <property type="entry name" value="METACASPASE-1"/>
    <property type="match status" value="1"/>
</dbReference>
<dbReference type="InterPro" id="IPR011600">
    <property type="entry name" value="Pept_C14_caspase"/>
</dbReference>
<dbReference type="InterPro" id="IPR029030">
    <property type="entry name" value="Caspase-like_dom_sf"/>
</dbReference>
<proteinExistence type="inferred from homology"/>
<dbReference type="InterPro" id="IPR050452">
    <property type="entry name" value="Metacaspase"/>
</dbReference>
<evidence type="ECO:0000313" key="5">
    <source>
        <dbReference type="EMBL" id="TDL18811.1"/>
    </source>
</evidence>
<dbReference type="AlphaFoldDB" id="A0A4Y7PUT7"/>
<evidence type="ECO:0000256" key="1">
    <source>
        <dbReference type="ARBA" id="ARBA00009005"/>
    </source>
</evidence>
<sequence>MSSAPVFALVIGINSYQERNRLNGAVADADEFECFLKDRIPFVQIVNLRDAEATRENIKSEFERFQHNEGIKKGDAMIIYFAGHGGRALITEGWAGYKPHDSHMEIICPVDIDVGDGINRKPIGGISDRTLANWLNGISQEKGNNITLILDCCHAAGANRGDDDNTYVPRRMSNPLNISLEDCEAWASDPNPEVENNARGTGVPSAFMGQNQESHVLLAACGQTELAFENNKRGLFTRALLDALEKSDLRTITYKSLIRKIQIPKDKNQNPECQGKYRDRLLFNVHSTRADWSIIRGLNENGTITLHAGGIQGIKLSSHFAIYGSIAAIGSSNSLGFLVVNNVTPTTSILLYPIASQAFTIPPQFYARELPKDPIRVYCADEDKPSLQPMLMKAVCNSKIPSLEAAGVMLVQNEKSAKLRIAIKDSQVSFYRQDEDIATFAGHRIPHTIPIDDSDGILEVLRAANRFQRQLSTTSKLPLVTMELLKLKRDYDFSEGSWVQTPIGTNLIDGDGNVDMPIDPNAAFGVRIHNGTCLRLYPHLFYFDCSDFSIEHSFVNILYSSHWYVPPLGVDGRIVDPPLLPNSNFAIGFGNDGAPPYGFFLPEGEKKDIGFFKLYLTTSPTDLSSISQQSAFETGRGFHELTQDCPDVWGTQLVTVFIRDPNA</sequence>
<dbReference type="EMBL" id="ML170203">
    <property type="protein sequence ID" value="TDL18811.1"/>
    <property type="molecule type" value="Genomic_DNA"/>
</dbReference>
<evidence type="ECO:0000256" key="3">
    <source>
        <dbReference type="ARBA" id="ARBA00022807"/>
    </source>
</evidence>
<dbReference type="OrthoDB" id="3223806at2759"/>
<keyword evidence="3" id="KW-0378">Hydrolase</keyword>
<dbReference type="VEuPathDB" id="FungiDB:BD410DRAFT_842529"/>
<keyword evidence="3" id="KW-0788">Thiol protease</keyword>
<dbReference type="GO" id="GO:0004197">
    <property type="term" value="F:cysteine-type endopeptidase activity"/>
    <property type="evidence" value="ECO:0007669"/>
    <property type="project" value="InterPro"/>
</dbReference>
<dbReference type="GO" id="GO:0006508">
    <property type="term" value="P:proteolysis"/>
    <property type="evidence" value="ECO:0007669"/>
    <property type="project" value="InterPro"/>
</dbReference>
<dbReference type="GO" id="GO:0005737">
    <property type="term" value="C:cytoplasm"/>
    <property type="evidence" value="ECO:0007669"/>
    <property type="project" value="TreeGrafter"/>
</dbReference>
<dbReference type="Pfam" id="PF00656">
    <property type="entry name" value="Peptidase_C14"/>
    <property type="match status" value="1"/>
</dbReference>
<evidence type="ECO:0000256" key="2">
    <source>
        <dbReference type="ARBA" id="ARBA00022703"/>
    </source>
</evidence>
<keyword evidence="3" id="KW-0645">Protease</keyword>
<keyword evidence="6" id="KW-1185">Reference proteome</keyword>
<dbReference type="GO" id="GO:0006915">
    <property type="term" value="P:apoptotic process"/>
    <property type="evidence" value="ECO:0007669"/>
    <property type="project" value="UniProtKB-KW"/>
</dbReference>
<dbReference type="Gene3D" id="3.40.50.1460">
    <property type="match status" value="1"/>
</dbReference>
<gene>
    <name evidence="5" type="ORF">BD410DRAFT_842529</name>
</gene>
<dbReference type="SUPFAM" id="SSF52129">
    <property type="entry name" value="Caspase-like"/>
    <property type="match status" value="1"/>
</dbReference>
<dbReference type="PANTHER" id="PTHR48104">
    <property type="entry name" value="METACASPASE-4"/>
    <property type="match status" value="1"/>
</dbReference>
<keyword evidence="2" id="KW-0053">Apoptosis</keyword>
<feature type="domain" description="Peptidase C14 caspase" evidence="4">
    <location>
        <begin position="7"/>
        <end position="262"/>
    </location>
</feature>
<protein>
    <recommendedName>
        <fullName evidence="4">Peptidase C14 caspase domain-containing protein</fullName>
    </recommendedName>
</protein>